<feature type="compositionally biased region" description="Low complexity" evidence="1">
    <location>
        <begin position="9"/>
        <end position="41"/>
    </location>
</feature>
<sequence length="181" mass="19146">MSEQASSQPTAPEPGSATSPAGSGGTAVAAPVAGPATAVVPRQSSGLRRRVRRRVPVLGDSDHRFEAVQAKLKAVTEAMAAANKHLEGLDRRARATATEASNLASGIADAELDAVFVAMTEDVATAQTEAARAVRKMLRAAQQAEKAAIAVQRAHARHYSALQRVRKGRRFRTPKPGFFQR</sequence>
<proteinExistence type="predicted"/>
<evidence type="ECO:0000256" key="1">
    <source>
        <dbReference type="SAM" id="MobiDB-lite"/>
    </source>
</evidence>
<dbReference type="EMBL" id="JAMZDX010000008">
    <property type="protein sequence ID" value="MCP2314052.1"/>
    <property type="molecule type" value="Genomic_DNA"/>
</dbReference>
<reference evidence="2 3" key="1">
    <citation type="submission" date="2022-06" db="EMBL/GenBank/DDBJ databases">
        <title>Sequencing the genomes of 1000 actinobacteria strains.</title>
        <authorList>
            <person name="Klenk H.-P."/>
        </authorList>
    </citation>
    <scope>NUCLEOTIDE SEQUENCE [LARGE SCALE GENOMIC DNA]</scope>
    <source>
        <strain evidence="2 3">DSM 41656</strain>
    </source>
</reference>
<comment type="caution">
    <text evidence="2">The sequence shown here is derived from an EMBL/GenBank/DDBJ whole genome shotgun (WGS) entry which is preliminary data.</text>
</comment>
<accession>A0ABT1J9C2</accession>
<dbReference type="Proteomes" id="UP001206483">
    <property type="component" value="Unassembled WGS sequence"/>
</dbReference>
<evidence type="ECO:0008006" key="4">
    <source>
        <dbReference type="Google" id="ProtNLM"/>
    </source>
</evidence>
<gene>
    <name evidence="2" type="ORF">FHR36_007251</name>
</gene>
<name>A0ABT1J9C2_9ACTN</name>
<organism evidence="2 3">
    <name type="scientific">Kitasatospora paracochleata</name>
    <dbReference type="NCBI Taxonomy" id="58354"/>
    <lineage>
        <taxon>Bacteria</taxon>
        <taxon>Bacillati</taxon>
        <taxon>Actinomycetota</taxon>
        <taxon>Actinomycetes</taxon>
        <taxon>Kitasatosporales</taxon>
        <taxon>Streptomycetaceae</taxon>
        <taxon>Kitasatospora</taxon>
    </lineage>
</organism>
<protein>
    <recommendedName>
        <fullName evidence="4">Conjugal transfer protein TraB</fullName>
    </recommendedName>
</protein>
<keyword evidence="3" id="KW-1185">Reference proteome</keyword>
<dbReference type="RefSeq" id="WP_253804401.1">
    <property type="nucleotide sequence ID" value="NZ_BAAAUB010000050.1"/>
</dbReference>
<evidence type="ECO:0000313" key="2">
    <source>
        <dbReference type="EMBL" id="MCP2314052.1"/>
    </source>
</evidence>
<evidence type="ECO:0000313" key="3">
    <source>
        <dbReference type="Proteomes" id="UP001206483"/>
    </source>
</evidence>
<feature type="region of interest" description="Disordered" evidence="1">
    <location>
        <begin position="1"/>
        <end position="54"/>
    </location>
</feature>